<dbReference type="EMBL" id="GBRH01269788">
    <property type="protein sequence ID" value="JAD28107.1"/>
    <property type="molecule type" value="Transcribed_RNA"/>
</dbReference>
<organism evidence="1">
    <name type="scientific">Arundo donax</name>
    <name type="common">Giant reed</name>
    <name type="synonym">Donax arundinaceus</name>
    <dbReference type="NCBI Taxonomy" id="35708"/>
    <lineage>
        <taxon>Eukaryota</taxon>
        <taxon>Viridiplantae</taxon>
        <taxon>Streptophyta</taxon>
        <taxon>Embryophyta</taxon>
        <taxon>Tracheophyta</taxon>
        <taxon>Spermatophyta</taxon>
        <taxon>Magnoliopsida</taxon>
        <taxon>Liliopsida</taxon>
        <taxon>Poales</taxon>
        <taxon>Poaceae</taxon>
        <taxon>PACMAD clade</taxon>
        <taxon>Arundinoideae</taxon>
        <taxon>Arundineae</taxon>
        <taxon>Arundo</taxon>
    </lineage>
</organism>
<reference evidence="1" key="1">
    <citation type="submission" date="2014-09" db="EMBL/GenBank/DDBJ databases">
        <authorList>
            <person name="Magalhaes I.L.F."/>
            <person name="Oliveira U."/>
            <person name="Santos F.R."/>
            <person name="Vidigal T.H.D.A."/>
            <person name="Brescovit A.D."/>
            <person name="Santos A.J."/>
        </authorList>
    </citation>
    <scope>NUCLEOTIDE SEQUENCE</scope>
    <source>
        <tissue evidence="1">Shoot tissue taken approximately 20 cm above the soil surface</tissue>
    </source>
</reference>
<proteinExistence type="predicted"/>
<sequence>MGSTAWRVALSASSSARTSPSIQLEQGSRALGHCSSTHSKPWRSLLLPTQFPARWHSTVGAPPVFKGLVLHSWREICVAAP</sequence>
<dbReference type="AlphaFoldDB" id="A0A0A8YZV5"/>
<accession>A0A0A8YZV5</accession>
<protein>
    <submittedName>
        <fullName evidence="1">Uncharacterized protein</fullName>
    </submittedName>
</protein>
<evidence type="ECO:0000313" key="1">
    <source>
        <dbReference type="EMBL" id="JAD28107.1"/>
    </source>
</evidence>
<name>A0A0A8YZV5_ARUDO</name>
<reference evidence="1" key="2">
    <citation type="journal article" date="2015" name="Data Brief">
        <title>Shoot transcriptome of the giant reed, Arundo donax.</title>
        <authorList>
            <person name="Barrero R.A."/>
            <person name="Guerrero F.D."/>
            <person name="Moolhuijzen P."/>
            <person name="Goolsby J.A."/>
            <person name="Tidwell J."/>
            <person name="Bellgard S.E."/>
            <person name="Bellgard M.I."/>
        </authorList>
    </citation>
    <scope>NUCLEOTIDE SEQUENCE</scope>
    <source>
        <tissue evidence="1">Shoot tissue taken approximately 20 cm above the soil surface</tissue>
    </source>
</reference>